<keyword evidence="1" id="KW-0812">Transmembrane</keyword>
<protein>
    <recommendedName>
        <fullName evidence="4">ABC transporter permease</fullName>
    </recommendedName>
</protein>
<feature type="transmembrane region" description="Helical" evidence="1">
    <location>
        <begin position="105"/>
        <end position="132"/>
    </location>
</feature>
<dbReference type="PANTHER" id="PTHR43471">
    <property type="entry name" value="ABC TRANSPORTER PERMEASE"/>
    <property type="match status" value="1"/>
</dbReference>
<sequence length="305" mass="33479">MSKAWIVAKKEIKDNIKSARFWGLLGLFILLIIVSSYSVGFTFRFGGAAPAERFFRSVGRSLANSFQYIAPIIGIALGFGAIAGEREKGTLRLILSRPIYRDDLLNGKILAGTILILLAIGISFVIGIPVTLVLQKANLTGDDLARLLFLLVPAILLALTYYAISLFVSVNTNRSGYALVVAVVVWIFLTFVMPLISAFVASSILGPPPALPTGINATRPAQLPPQLQQYERNYRQITGTVQLISPNAQFNTLANAIFTVQRQQSNLDIGAVIAQNWTAILVPTIYIVVFVVLSYMFFVRRQENK</sequence>
<accession>A0A3G1A5A1</accession>
<feature type="transmembrane region" description="Helical" evidence="1">
    <location>
        <begin position="144"/>
        <end position="164"/>
    </location>
</feature>
<keyword evidence="1" id="KW-0472">Membrane</keyword>
<dbReference type="RefSeq" id="WP_052886817.1">
    <property type="nucleotide sequence ID" value="NZ_CP007493.1"/>
</dbReference>
<dbReference type="PANTHER" id="PTHR43471:SF14">
    <property type="entry name" value="ABC-2 TYPE TRANSPORT SYSTEM PERMEASE PROTEIN"/>
    <property type="match status" value="1"/>
</dbReference>
<proteinExistence type="predicted"/>
<dbReference type="Proteomes" id="UP000266720">
    <property type="component" value="Chromosome"/>
</dbReference>
<reference evidence="3" key="1">
    <citation type="book" date="2010" name="EXTREMOPHILES" publisher="0:0-0">
        <title>Complete genome sequences of ten hyperthermophilic archaea reveal their metabolic capabilities and possible ecological roles.</title>
        <editorList>
            <person name="?"/>
        </editorList>
        <authorList>
            <person name="Ravin N.V."/>
            <person name="Mardanov A.V."/>
            <person name="Bonch-Osmolovskaya E.A."/>
            <person name="Skryabin K.G."/>
        </authorList>
    </citation>
    <scope>NUCLEOTIDE SEQUENCE [LARGE SCALE GENOMIC DNA]</scope>
    <source>
        <strain evidence="3">1505</strain>
    </source>
</reference>
<evidence type="ECO:0000313" key="3">
    <source>
        <dbReference type="Proteomes" id="UP000266720"/>
    </source>
</evidence>
<gene>
    <name evidence="2" type="ORF">TCARB_0892</name>
</gene>
<dbReference type="GO" id="GO:0005886">
    <property type="term" value="C:plasma membrane"/>
    <property type="evidence" value="ECO:0007669"/>
    <property type="project" value="UniProtKB-SubCell"/>
</dbReference>
<dbReference type="KEGG" id="tcb:TCARB_0892"/>
<feature type="transmembrane region" description="Helical" evidence="1">
    <location>
        <begin position="65"/>
        <end position="84"/>
    </location>
</feature>
<dbReference type="EMBL" id="CP007493">
    <property type="protein sequence ID" value="AJB41942.1"/>
    <property type="molecule type" value="Genomic_DNA"/>
</dbReference>
<dbReference type="STRING" id="697581.TCARB_0892"/>
<dbReference type="GO" id="GO:0140359">
    <property type="term" value="F:ABC-type transporter activity"/>
    <property type="evidence" value="ECO:0007669"/>
    <property type="project" value="InterPro"/>
</dbReference>
<dbReference type="Pfam" id="PF12679">
    <property type="entry name" value="ABC2_membrane_2"/>
    <property type="match status" value="1"/>
</dbReference>
<feature type="transmembrane region" description="Helical" evidence="1">
    <location>
        <begin position="277"/>
        <end position="299"/>
    </location>
</feature>
<dbReference type="AlphaFoldDB" id="A0A3G1A5A1"/>
<feature type="transmembrane region" description="Helical" evidence="1">
    <location>
        <begin position="176"/>
        <end position="201"/>
    </location>
</feature>
<dbReference type="GeneID" id="25406318"/>
<evidence type="ECO:0000256" key="1">
    <source>
        <dbReference type="SAM" id="Phobius"/>
    </source>
</evidence>
<evidence type="ECO:0008006" key="4">
    <source>
        <dbReference type="Google" id="ProtNLM"/>
    </source>
</evidence>
<name>A0A3G1A5A1_9CREN</name>
<organism evidence="2 3">
    <name type="scientific">Thermofilum adornatum 1505</name>
    <dbReference type="NCBI Taxonomy" id="697581"/>
    <lineage>
        <taxon>Archaea</taxon>
        <taxon>Thermoproteota</taxon>
        <taxon>Thermoprotei</taxon>
        <taxon>Thermofilales</taxon>
        <taxon>Thermofilaceae</taxon>
        <taxon>Thermofilum</taxon>
    </lineage>
</organism>
<keyword evidence="1" id="KW-1133">Transmembrane helix</keyword>
<feature type="transmembrane region" description="Helical" evidence="1">
    <location>
        <begin position="21"/>
        <end position="45"/>
    </location>
</feature>
<evidence type="ECO:0000313" key="2">
    <source>
        <dbReference type="EMBL" id="AJB41942.1"/>
    </source>
</evidence>